<dbReference type="Gene3D" id="3.40.190.10">
    <property type="entry name" value="Periplasmic binding protein-like II"/>
    <property type="match status" value="1"/>
</dbReference>
<organism evidence="14 15">
    <name type="scientific">Argiope bruennichi</name>
    <name type="common">Wasp spider</name>
    <name type="synonym">Aranea bruennichi</name>
    <dbReference type="NCBI Taxonomy" id="94029"/>
    <lineage>
        <taxon>Eukaryota</taxon>
        <taxon>Metazoa</taxon>
        <taxon>Ecdysozoa</taxon>
        <taxon>Arthropoda</taxon>
        <taxon>Chelicerata</taxon>
        <taxon>Arachnida</taxon>
        <taxon>Araneae</taxon>
        <taxon>Araneomorphae</taxon>
        <taxon>Entelegynae</taxon>
        <taxon>Araneoidea</taxon>
        <taxon>Araneidae</taxon>
        <taxon>Argiope</taxon>
    </lineage>
</organism>
<feature type="domain" description="Ionotropic glutamate receptor L-glutamate and glycine-binding" evidence="13">
    <location>
        <begin position="16"/>
        <end position="78"/>
    </location>
</feature>
<evidence type="ECO:0000256" key="11">
    <source>
        <dbReference type="ARBA" id="ARBA00023303"/>
    </source>
</evidence>
<feature type="transmembrane region" description="Helical" evidence="12">
    <location>
        <begin position="131"/>
        <end position="152"/>
    </location>
</feature>
<evidence type="ECO:0000256" key="3">
    <source>
        <dbReference type="ARBA" id="ARBA00022475"/>
    </source>
</evidence>
<evidence type="ECO:0000313" key="15">
    <source>
        <dbReference type="Proteomes" id="UP000807504"/>
    </source>
</evidence>
<evidence type="ECO:0000259" key="13">
    <source>
        <dbReference type="SMART" id="SM00918"/>
    </source>
</evidence>
<comment type="subcellular location">
    <subcellularLocation>
        <location evidence="1">Cell membrane</location>
        <topology evidence="1">Multi-pass membrane protein</topology>
    </subcellularLocation>
</comment>
<evidence type="ECO:0000256" key="2">
    <source>
        <dbReference type="ARBA" id="ARBA00022448"/>
    </source>
</evidence>
<keyword evidence="2" id="KW-0813">Transport</keyword>
<reference evidence="14" key="1">
    <citation type="journal article" date="2020" name="bioRxiv">
        <title>Chromosome-level reference genome of the European wasp spider Argiope bruennichi: a resource for studies on range expansion and evolutionary adaptation.</title>
        <authorList>
            <person name="Sheffer M.M."/>
            <person name="Hoppe A."/>
            <person name="Krehenwinkel H."/>
            <person name="Uhl G."/>
            <person name="Kuss A.W."/>
            <person name="Jensen L."/>
            <person name="Jensen C."/>
            <person name="Gillespie R.G."/>
            <person name="Hoff K.J."/>
            <person name="Prost S."/>
        </authorList>
    </citation>
    <scope>NUCLEOTIDE SEQUENCE</scope>
</reference>
<dbReference type="Pfam" id="PF10613">
    <property type="entry name" value="Lig_chan-Glu_bd"/>
    <property type="match status" value="1"/>
</dbReference>
<reference evidence="14" key="2">
    <citation type="submission" date="2020-06" db="EMBL/GenBank/DDBJ databases">
        <authorList>
            <person name="Sheffer M."/>
        </authorList>
    </citation>
    <scope>NUCLEOTIDE SEQUENCE</scope>
</reference>
<dbReference type="SUPFAM" id="SSF53850">
    <property type="entry name" value="Periplasmic binding protein-like II"/>
    <property type="match status" value="1"/>
</dbReference>
<keyword evidence="6" id="KW-0406">Ion transport</keyword>
<keyword evidence="10" id="KW-1071">Ligand-gated ion channel</keyword>
<comment type="caution">
    <text evidence="14">The sequence shown here is derived from an EMBL/GenBank/DDBJ whole genome shotgun (WGS) entry which is preliminary data.</text>
</comment>
<evidence type="ECO:0000256" key="4">
    <source>
        <dbReference type="ARBA" id="ARBA00022692"/>
    </source>
</evidence>
<proteinExistence type="predicted"/>
<keyword evidence="3" id="KW-1003">Cell membrane</keyword>
<keyword evidence="5 12" id="KW-1133">Transmembrane helix</keyword>
<keyword evidence="4 12" id="KW-0812">Transmembrane</keyword>
<keyword evidence="9" id="KW-0325">Glycoprotein</keyword>
<name>A0A8T0DY39_ARGBR</name>
<evidence type="ECO:0000256" key="6">
    <source>
        <dbReference type="ARBA" id="ARBA00023065"/>
    </source>
</evidence>
<keyword evidence="11" id="KW-0407">Ion channel</keyword>
<dbReference type="Proteomes" id="UP000807504">
    <property type="component" value="Unassembled WGS sequence"/>
</dbReference>
<evidence type="ECO:0000313" key="14">
    <source>
        <dbReference type="EMBL" id="KAF8763402.1"/>
    </source>
</evidence>
<dbReference type="InterPro" id="IPR052192">
    <property type="entry name" value="Insect_Ionotropic_Sensory_Rcpt"/>
</dbReference>
<dbReference type="SMART" id="SM00918">
    <property type="entry name" value="Lig_chan-Glu_bd"/>
    <property type="match status" value="1"/>
</dbReference>
<keyword evidence="8 14" id="KW-0675">Receptor</keyword>
<evidence type="ECO:0000256" key="12">
    <source>
        <dbReference type="SAM" id="Phobius"/>
    </source>
</evidence>
<evidence type="ECO:0000256" key="8">
    <source>
        <dbReference type="ARBA" id="ARBA00023170"/>
    </source>
</evidence>
<dbReference type="AlphaFoldDB" id="A0A8T0DY39"/>
<dbReference type="GO" id="GO:0005886">
    <property type="term" value="C:plasma membrane"/>
    <property type="evidence" value="ECO:0007669"/>
    <property type="project" value="UniProtKB-SubCell"/>
</dbReference>
<evidence type="ECO:0000256" key="9">
    <source>
        <dbReference type="ARBA" id="ARBA00023180"/>
    </source>
</evidence>
<keyword evidence="7 12" id="KW-0472">Membrane</keyword>
<protein>
    <submittedName>
        <fullName evidence="14">Putative glutamate receptor like protein</fullName>
    </submittedName>
</protein>
<evidence type="ECO:0000256" key="1">
    <source>
        <dbReference type="ARBA" id="ARBA00004651"/>
    </source>
</evidence>
<dbReference type="GO" id="GO:0015276">
    <property type="term" value="F:ligand-gated monoatomic ion channel activity"/>
    <property type="evidence" value="ECO:0007669"/>
    <property type="project" value="InterPro"/>
</dbReference>
<evidence type="ECO:0000256" key="10">
    <source>
        <dbReference type="ARBA" id="ARBA00023286"/>
    </source>
</evidence>
<dbReference type="EMBL" id="JABXBU010002231">
    <property type="protein sequence ID" value="KAF8763402.1"/>
    <property type="molecule type" value="Genomic_DNA"/>
</dbReference>
<gene>
    <name evidence="14" type="ORF">HNY73_021590</name>
</gene>
<keyword evidence="15" id="KW-1185">Reference proteome</keyword>
<dbReference type="InterPro" id="IPR019594">
    <property type="entry name" value="Glu/Gly-bd"/>
</dbReference>
<accession>A0A8T0DY39</accession>
<evidence type="ECO:0000256" key="7">
    <source>
        <dbReference type="ARBA" id="ARBA00023136"/>
    </source>
</evidence>
<evidence type="ECO:0000256" key="5">
    <source>
        <dbReference type="ARBA" id="ARBA00022989"/>
    </source>
</evidence>
<dbReference type="PANTHER" id="PTHR42643">
    <property type="entry name" value="IONOTROPIC RECEPTOR 20A-RELATED"/>
    <property type="match status" value="1"/>
</dbReference>
<sequence length="176" mass="20484">MSFEKVFRIAVLQAKHIFEVKESTDGKILPIRGIEARVLELLSQCMHFRYELVIPEDREFGQLLDNGQWTGMIELVVREKADFAMNMIALTGVRRKVLNFSYPYNVDGTTFFTEAPTLLPKGLAYFYPFDYILWIIILFSVFMAPFVFKCVFRNVYSLSKLYFEVTGSFLGLLLMQ</sequence>
<dbReference type="PANTHER" id="PTHR42643:SF30">
    <property type="entry name" value="IONOTROPIC RECEPTOR 40A-RELATED"/>
    <property type="match status" value="1"/>
</dbReference>